<dbReference type="KEGG" id="spue:AB5L97_18480"/>
<dbReference type="InterPro" id="IPR010982">
    <property type="entry name" value="Lambda_DNA-bd_dom_sf"/>
</dbReference>
<feature type="region of interest" description="Disordered" evidence="1">
    <location>
        <begin position="1"/>
        <end position="21"/>
    </location>
</feature>
<dbReference type="EMBL" id="CP163302">
    <property type="protein sequence ID" value="XDP45221.1"/>
    <property type="molecule type" value="Genomic_DNA"/>
</dbReference>
<organism evidence="3">
    <name type="scientific">Sinomonas puerhi</name>
    <dbReference type="NCBI Taxonomy" id="3238584"/>
    <lineage>
        <taxon>Bacteria</taxon>
        <taxon>Bacillati</taxon>
        <taxon>Actinomycetota</taxon>
        <taxon>Actinomycetes</taxon>
        <taxon>Micrococcales</taxon>
        <taxon>Micrococcaceae</taxon>
        <taxon>Sinomonas</taxon>
    </lineage>
</organism>
<dbReference type="InterPro" id="IPR041413">
    <property type="entry name" value="MLTR_LBD"/>
</dbReference>
<dbReference type="GO" id="GO:0003677">
    <property type="term" value="F:DNA binding"/>
    <property type="evidence" value="ECO:0007669"/>
    <property type="project" value="InterPro"/>
</dbReference>
<dbReference type="Pfam" id="PF13560">
    <property type="entry name" value="HTH_31"/>
    <property type="match status" value="1"/>
</dbReference>
<gene>
    <name evidence="3" type="ORF">AB5L97_18480</name>
</gene>
<proteinExistence type="predicted"/>
<reference evidence="3" key="1">
    <citation type="submission" date="2024-07" db="EMBL/GenBank/DDBJ databases">
        <authorList>
            <person name="fu j."/>
        </authorList>
    </citation>
    <scope>NUCLEOTIDE SEQUENCE</scope>
    <source>
        <strain evidence="3">P10A9</strain>
    </source>
</reference>
<dbReference type="Gene3D" id="3.30.450.180">
    <property type="match status" value="1"/>
</dbReference>
<dbReference type="PANTHER" id="PTHR35010:SF2">
    <property type="entry name" value="BLL4672 PROTEIN"/>
    <property type="match status" value="1"/>
</dbReference>
<dbReference type="AlphaFoldDB" id="A0AB39L2N6"/>
<accession>A0AB39L2N6</accession>
<dbReference type="SMART" id="SM00530">
    <property type="entry name" value="HTH_XRE"/>
    <property type="match status" value="1"/>
</dbReference>
<dbReference type="SUPFAM" id="SSF47413">
    <property type="entry name" value="lambda repressor-like DNA-binding domains"/>
    <property type="match status" value="1"/>
</dbReference>
<evidence type="ECO:0000313" key="3">
    <source>
        <dbReference type="EMBL" id="XDP45221.1"/>
    </source>
</evidence>
<feature type="domain" description="HTH cro/C1-type" evidence="2">
    <location>
        <begin position="26"/>
        <end position="98"/>
    </location>
</feature>
<sequence>MADGRGVDRHEDRGPIEAPRRELGAFLRKKRERAVRADYGLPPVGRGRTEGLRREEIAFLSGVSVTWYTWLEQGRDINPSRQVLDAVAVNLRLTAPEHDYILGLSGFAPAPRAFAAVPEPVPDHVQHLLDALDPAPAFAVTSTWDIGAWNRGYEALFPGIATVPAKDRNLLRLTFTDPYVRGMLPDWEITVRSFLADYRAEAGSHADRDAHVELITRLRQDSADFARAWDDHEVRRFASRARTFLHPVAGRLDFEQHQLVPSDAPTLHVVAYLPAPGSDTGARMAELIGRQAAIR</sequence>
<dbReference type="Gene3D" id="1.10.260.40">
    <property type="entry name" value="lambda repressor-like DNA-binding domains"/>
    <property type="match status" value="1"/>
</dbReference>
<dbReference type="RefSeq" id="WP_369045787.1">
    <property type="nucleotide sequence ID" value="NZ_CP163302.1"/>
</dbReference>
<dbReference type="PANTHER" id="PTHR35010">
    <property type="entry name" value="BLL4672 PROTEIN-RELATED"/>
    <property type="match status" value="1"/>
</dbReference>
<protein>
    <submittedName>
        <fullName evidence="3">Helix-turn-helix transcriptional regulator</fullName>
    </submittedName>
</protein>
<evidence type="ECO:0000256" key="1">
    <source>
        <dbReference type="SAM" id="MobiDB-lite"/>
    </source>
</evidence>
<evidence type="ECO:0000259" key="2">
    <source>
        <dbReference type="SMART" id="SM00530"/>
    </source>
</evidence>
<dbReference type="InterPro" id="IPR001387">
    <property type="entry name" value="Cro/C1-type_HTH"/>
</dbReference>
<dbReference type="Pfam" id="PF17765">
    <property type="entry name" value="MLTR_LBD"/>
    <property type="match status" value="1"/>
</dbReference>
<name>A0AB39L2N6_9MICC</name>
<dbReference type="CDD" id="cd00093">
    <property type="entry name" value="HTH_XRE"/>
    <property type="match status" value="1"/>
</dbReference>